<dbReference type="Pfam" id="PF02368">
    <property type="entry name" value="Big_2"/>
    <property type="match status" value="1"/>
</dbReference>
<dbReference type="InterPro" id="IPR008979">
    <property type="entry name" value="Galactose-bd-like_sf"/>
</dbReference>
<dbReference type="SMART" id="SM00635">
    <property type="entry name" value="BID_2"/>
    <property type="match status" value="1"/>
</dbReference>
<dbReference type="SUPFAM" id="SSF49373">
    <property type="entry name" value="Invasin/intimin cell-adhesion fragments"/>
    <property type="match status" value="1"/>
</dbReference>
<evidence type="ECO:0000256" key="1">
    <source>
        <dbReference type="ARBA" id="ARBA00022801"/>
    </source>
</evidence>
<gene>
    <name evidence="3" type="ORF">QJS35_24990</name>
</gene>
<dbReference type="InterPro" id="IPR003343">
    <property type="entry name" value="Big_2"/>
</dbReference>
<dbReference type="SUPFAM" id="SSF49899">
    <property type="entry name" value="Concanavalin A-like lectins/glucanases"/>
    <property type="match status" value="1"/>
</dbReference>
<dbReference type="Proteomes" id="UP001493487">
    <property type="component" value="Unassembled WGS sequence"/>
</dbReference>
<dbReference type="Gene3D" id="3.20.20.80">
    <property type="entry name" value="Glycosidases"/>
    <property type="match status" value="1"/>
</dbReference>
<organism evidence="3 4">
    <name type="scientific">Cohnella silvisoli</name>
    <dbReference type="NCBI Taxonomy" id="2873699"/>
    <lineage>
        <taxon>Bacteria</taxon>
        <taxon>Bacillati</taxon>
        <taxon>Bacillota</taxon>
        <taxon>Bacilli</taxon>
        <taxon>Bacillales</taxon>
        <taxon>Paenibacillaceae</taxon>
        <taxon>Cohnella</taxon>
    </lineage>
</organism>
<evidence type="ECO:0000259" key="2">
    <source>
        <dbReference type="SMART" id="SM00635"/>
    </source>
</evidence>
<feature type="domain" description="BIG2" evidence="2">
    <location>
        <begin position="1351"/>
        <end position="1428"/>
    </location>
</feature>
<accession>A0ABV1L0X0</accession>
<keyword evidence="1" id="KW-0378">Hydrolase</keyword>
<evidence type="ECO:0000313" key="4">
    <source>
        <dbReference type="Proteomes" id="UP001493487"/>
    </source>
</evidence>
<dbReference type="Gene3D" id="2.60.120.260">
    <property type="entry name" value="Galactose-binding domain-like"/>
    <property type="match status" value="2"/>
</dbReference>
<sequence length="1593" mass="173697">MKKNLLLTLALAVVMFILLTVWQITPLEEVRAEENGVTESEDEAAYLIDENFSFLFKGTANNDLYASGWDVRRAGGSISYGYLDWFKITDTSNLLPVSLSRSFMPSTNGKVTLEFRIKLMANMEGTKVQLADGSNESVTISVYGGNLTLDTPSGYQTLQPYALNTEYGVKLIANLDAGTSDVYVNGLLKASGAPFKSNTGGVDNILISTGVASKGDLFLSPIKLYKGYAVNERFISVKPGMLPGDWSYTSSGGEFSVEELRSSIRPDSYSLKADAEEATADMRWTKAVPAQSGDLVLEFKANLPDKQDGFRVELGDGPADSVALVTSGGQIGYVNSSGAVVTLYDYLPNMWYHVKLILNRSQSKGDIYINGKLRAEQVELKVLTSNPDQIGFTIPEGAVAWLDDVLLYDQPAAPSDPVPAPILPDDSDYEIGMQSCSLWREGTHYGWDRINPYPNRVPLLGYYDEGNPEVADWEIKWMAEHGVGFQQYCWFRPTGGEGNPIKDPYLAEGLHDGFFNAKYSDLLDFTIMWENGASFAKDSADFRNNLVPYWIEYYFKDDRYLKIDNKPVISIYSLSGLKRDFGNSLTAVKEELDYLRSAAIQAGFDGAIILSSYKGTYQQEMLDMSAAGFDAIYAYDWGLFGGNPGVAQSKMEQQRDADAIDLVATLSMGKDLLPWGGLKGYFATPEQFKSLALWTKDDFIPSLPTGSLGKRVVMLDNWNEFGEGHFIMPTDLERFGYLDAIRDVFAEEGPHVDASPTAGQKDRLGTLYPPGRTLPNLMAAEPTVGTGFAESWLFDTPGDSEGWTLEKQIDNLIVANGTYSGESVGNDPGLMSPPGLNFLAEDVPYIKLRMSSEVESEGQIFFITSDDGAWSEDKSTRFFVARTNGSFTDYLVPMWNGKKWSGQITQIRIDPITSPGSFSIDEISAVQVSNAENRIYIDQKLKRVKHAPELSGSTVMVPAADVFSLTGTPTEWDPAEQALIAEKDGKVLKLEAGNAAASVGLQTVVLPVAPQLLTDGTLMVPIKFFQDALGYVVNWDGGAKKLSIYTDSVVWNFDSIQGWTADSQISALAASGGKMTGTSTGTEPALLSPSELGIPLEAVKRIRLTAMNGTDGSEAQIFYRKTGESVWNTTQVLERPVVTEDTIYREYVFDPTAVIAWNGVLDQLKVIPANGTGPFSLDSIVLDLKERAAIKGENLIVMPGFEDQTIRNSGYLSTSQITTSEAYSGRQSLKVTAQAPYASIIFPAAIQKGQDYYYSVRAKLGSGTASGTLLRLCLVYKVDGVSKQFYFVTSEPLSTTGWKQVQGVYNIKETGTVTDVNFYVYPDKPAAPGIYYLDDVEVRPISYTPTSQWVYATGVSLNKTTLSLNIGQTDVLSATVQPLTAVQREVLWSSSNPAAATVDANGAVYGVASGTATITARSLDGNYSASSVVTVTSPPVYGSNLVTDPGFEDSVTHYSGYAITQQLTQAESHSGTQSLLVTKNNVYGSIHFPTATPIPNGQTFYYSAWAKLAPGSTAGSVLRICLNYKVDGVNKQIAILNSPALSENKWKQVSGTYTIQETGVLTDTFMFVYTDFPAGTGSYYLDDVEIRTVTTGP</sequence>
<keyword evidence="4" id="KW-1185">Reference proteome</keyword>
<dbReference type="InterPro" id="IPR012854">
    <property type="entry name" value="Cu_amine_oxidase-like_N"/>
</dbReference>
<dbReference type="InterPro" id="IPR036582">
    <property type="entry name" value="Mao_N_sf"/>
</dbReference>
<dbReference type="Gene3D" id="3.30.457.10">
    <property type="entry name" value="Copper amine oxidase-like, N-terminal domain"/>
    <property type="match status" value="1"/>
</dbReference>
<dbReference type="SUPFAM" id="SSF49785">
    <property type="entry name" value="Galactose-binding domain-like"/>
    <property type="match status" value="2"/>
</dbReference>
<dbReference type="SUPFAM" id="SSF55383">
    <property type="entry name" value="Copper amine oxidase, domain N"/>
    <property type="match status" value="1"/>
</dbReference>
<name>A0ABV1L0X0_9BACL</name>
<proteinExistence type="predicted"/>
<protein>
    <submittedName>
        <fullName evidence="3">Stalk domain-containing protein</fullName>
    </submittedName>
</protein>
<dbReference type="InterPro" id="IPR032719">
    <property type="entry name" value="WbsX"/>
</dbReference>
<dbReference type="Gene3D" id="2.60.40.1080">
    <property type="match status" value="1"/>
</dbReference>
<dbReference type="PANTHER" id="PTHR41244">
    <property type="entry name" value="RHAMNAN SYNTHESIS F"/>
    <property type="match status" value="1"/>
</dbReference>
<dbReference type="Pfam" id="PF02018">
    <property type="entry name" value="CBM_4_9"/>
    <property type="match status" value="2"/>
</dbReference>
<dbReference type="InterPro" id="IPR008964">
    <property type="entry name" value="Invasin/intimin_cell_adhesion"/>
</dbReference>
<dbReference type="InterPro" id="IPR003305">
    <property type="entry name" value="CenC_carb-bd"/>
</dbReference>
<dbReference type="Gene3D" id="2.60.120.200">
    <property type="match status" value="1"/>
</dbReference>
<dbReference type="PANTHER" id="PTHR41244:SF1">
    <property type="entry name" value="GLYCOSYLTRANSFERASE"/>
    <property type="match status" value="1"/>
</dbReference>
<evidence type="ECO:0000313" key="3">
    <source>
        <dbReference type="EMBL" id="MEQ4485648.1"/>
    </source>
</evidence>
<dbReference type="InterPro" id="IPR013320">
    <property type="entry name" value="ConA-like_dom_sf"/>
</dbReference>
<reference evidence="3 4" key="1">
    <citation type="journal article" date="2023" name="Genome Announc.">
        <title>Pan-Genome Analyses of the Genus Cohnella and Proposal of the Novel Species Cohnella silvisoli sp. nov., Isolated from Forest Soil.</title>
        <authorList>
            <person name="Wang C."/>
            <person name="Mao L."/>
            <person name="Bao G."/>
            <person name="Zhu H."/>
        </authorList>
    </citation>
    <scope>NUCLEOTIDE SEQUENCE [LARGE SCALE GENOMIC DNA]</scope>
    <source>
        <strain evidence="3 4">NL03-T5-1</strain>
    </source>
</reference>
<dbReference type="Pfam" id="PF07833">
    <property type="entry name" value="Cu_amine_oxidN1"/>
    <property type="match status" value="1"/>
</dbReference>
<dbReference type="EMBL" id="JASKHM010000016">
    <property type="protein sequence ID" value="MEQ4485648.1"/>
    <property type="molecule type" value="Genomic_DNA"/>
</dbReference>
<comment type="caution">
    <text evidence="3">The sequence shown here is derived from an EMBL/GenBank/DDBJ whole genome shotgun (WGS) entry which is preliminary data.</text>
</comment>
<dbReference type="RefSeq" id="WP_232188016.1">
    <property type="nucleotide sequence ID" value="NZ_JAIOAP010000015.1"/>
</dbReference>